<dbReference type="PROSITE" id="PS50850">
    <property type="entry name" value="MFS"/>
    <property type="match status" value="1"/>
</dbReference>
<accession>A0A974WG89</accession>
<dbReference type="Gene3D" id="1.20.1250.20">
    <property type="entry name" value="MFS general substrate transporter like domains"/>
    <property type="match status" value="2"/>
</dbReference>
<feature type="transmembrane region" description="Helical" evidence="4">
    <location>
        <begin position="50"/>
        <end position="67"/>
    </location>
</feature>
<dbReference type="RefSeq" id="WP_205721106.1">
    <property type="nucleotide sequence ID" value="NZ_CP070608.1"/>
</dbReference>
<dbReference type="Pfam" id="PF07690">
    <property type="entry name" value="MFS_1"/>
    <property type="match status" value="1"/>
</dbReference>
<feature type="domain" description="Major facilitator superfamily (MFS) profile" evidence="5">
    <location>
        <begin position="1"/>
        <end position="207"/>
    </location>
</feature>
<protein>
    <submittedName>
        <fullName evidence="6">MFS transporter</fullName>
    </submittedName>
</protein>
<dbReference type="GO" id="GO:0022857">
    <property type="term" value="F:transmembrane transporter activity"/>
    <property type="evidence" value="ECO:0007669"/>
    <property type="project" value="InterPro"/>
</dbReference>
<feature type="transmembrane region" description="Helical" evidence="4">
    <location>
        <begin position="321"/>
        <end position="345"/>
    </location>
</feature>
<dbReference type="InterPro" id="IPR020846">
    <property type="entry name" value="MFS_dom"/>
</dbReference>
<dbReference type="AlphaFoldDB" id="A0A974WG89"/>
<feature type="transmembrane region" description="Helical" evidence="4">
    <location>
        <begin position="12"/>
        <end position="30"/>
    </location>
</feature>
<name>A0A974WG89_9BACT</name>
<evidence type="ECO:0000256" key="4">
    <source>
        <dbReference type="SAM" id="Phobius"/>
    </source>
</evidence>
<evidence type="ECO:0000256" key="3">
    <source>
        <dbReference type="ARBA" id="ARBA00023136"/>
    </source>
</evidence>
<dbReference type="EMBL" id="CP070608">
    <property type="protein sequence ID" value="QSE96592.1"/>
    <property type="molecule type" value="Genomic_DNA"/>
</dbReference>
<dbReference type="InterPro" id="IPR036259">
    <property type="entry name" value="MFS_trans_sf"/>
</dbReference>
<keyword evidence="3 4" id="KW-0472">Membrane</keyword>
<evidence type="ECO:0000313" key="7">
    <source>
        <dbReference type="Proteomes" id="UP000662783"/>
    </source>
</evidence>
<evidence type="ECO:0000313" key="6">
    <source>
        <dbReference type="EMBL" id="QSE96592.1"/>
    </source>
</evidence>
<dbReference type="SUPFAM" id="SSF103473">
    <property type="entry name" value="MFS general substrate transporter"/>
    <property type="match status" value="1"/>
</dbReference>
<proteinExistence type="predicted"/>
<feature type="transmembrane region" description="Helical" evidence="4">
    <location>
        <begin position="147"/>
        <end position="165"/>
    </location>
</feature>
<feature type="transmembrane region" description="Helical" evidence="4">
    <location>
        <begin position="295"/>
        <end position="315"/>
    </location>
</feature>
<feature type="transmembrane region" description="Helical" evidence="4">
    <location>
        <begin position="79"/>
        <end position="97"/>
    </location>
</feature>
<gene>
    <name evidence="6" type="ORF">JR347_13430</name>
</gene>
<sequence>MIEKKLLKKYFTITALILAGEVIFLLPFVVTRIYRPTFLAVFDINNFELGSAFSVYGITAMISYFLGGPIADRFESRKLISFSLVVTSLAGFIMAKIPSLLTLTILYGFWGVTTILLFWAAFTKATRVWGGIEDQGKAFGLVDGGRGLVAALLASLSVIMIDFFIPESIAEPSVQVLSNALSNVIYAFSLFTLCTAIITWLAIPKYETATIKSTKIDLEGLRYCLRKKSVWIQSGILLCAYVAYKCTDDFSLFAYDVLHYDDVSSAHIATIAFWMRPVAALGAGLLGDKYLHSKIVSVCFMIIIAGGLTIYSGLINENNGVQAVITIAAISAGIFGLRGLYYALFKESDIPLKYTGSAVGVVSVIGFTPDVFFGPLMGYLLDEFPGSRGHEYLFGLLAIIGMIGIIASYFFTQIKNNISNSYE</sequence>
<dbReference type="KEGG" id="fuv:JR347_13430"/>
<feature type="transmembrane region" description="Helical" evidence="4">
    <location>
        <begin position="357"/>
        <end position="380"/>
    </location>
</feature>
<organism evidence="6 7">
    <name type="scientific">Fulvivirga lutea</name>
    <dbReference type="NCBI Taxonomy" id="2810512"/>
    <lineage>
        <taxon>Bacteria</taxon>
        <taxon>Pseudomonadati</taxon>
        <taxon>Bacteroidota</taxon>
        <taxon>Cytophagia</taxon>
        <taxon>Cytophagales</taxon>
        <taxon>Fulvivirgaceae</taxon>
        <taxon>Fulvivirga</taxon>
    </lineage>
</organism>
<keyword evidence="2 4" id="KW-1133">Transmembrane helix</keyword>
<feature type="transmembrane region" description="Helical" evidence="4">
    <location>
        <begin position="185"/>
        <end position="203"/>
    </location>
</feature>
<feature type="transmembrane region" description="Helical" evidence="4">
    <location>
        <begin position="264"/>
        <end position="286"/>
    </location>
</feature>
<feature type="transmembrane region" description="Helical" evidence="4">
    <location>
        <begin position="392"/>
        <end position="411"/>
    </location>
</feature>
<evidence type="ECO:0000256" key="2">
    <source>
        <dbReference type="ARBA" id="ARBA00022989"/>
    </source>
</evidence>
<keyword evidence="1 4" id="KW-0812">Transmembrane</keyword>
<reference evidence="6" key="1">
    <citation type="submission" date="2021-02" db="EMBL/GenBank/DDBJ databases">
        <title>Fulvivirga sp. S481 isolated from sea water.</title>
        <authorList>
            <person name="Bae S.S."/>
            <person name="Baek K."/>
        </authorList>
    </citation>
    <scope>NUCLEOTIDE SEQUENCE</scope>
    <source>
        <strain evidence="6">S481</strain>
    </source>
</reference>
<keyword evidence="7" id="KW-1185">Reference proteome</keyword>
<dbReference type="Proteomes" id="UP000662783">
    <property type="component" value="Chromosome"/>
</dbReference>
<evidence type="ECO:0000259" key="5">
    <source>
        <dbReference type="PROSITE" id="PS50850"/>
    </source>
</evidence>
<feature type="transmembrane region" description="Helical" evidence="4">
    <location>
        <begin position="103"/>
        <end position="122"/>
    </location>
</feature>
<dbReference type="CDD" id="cd06174">
    <property type="entry name" value="MFS"/>
    <property type="match status" value="1"/>
</dbReference>
<evidence type="ECO:0000256" key="1">
    <source>
        <dbReference type="ARBA" id="ARBA00022692"/>
    </source>
</evidence>
<feature type="transmembrane region" description="Helical" evidence="4">
    <location>
        <begin position="224"/>
        <end position="244"/>
    </location>
</feature>
<dbReference type="InterPro" id="IPR011701">
    <property type="entry name" value="MFS"/>
</dbReference>